<dbReference type="Proteomes" id="UP000594462">
    <property type="component" value="Segment"/>
</dbReference>
<gene>
    <name evidence="1" type="ORF">Possum_00032</name>
</gene>
<dbReference type="SUPFAM" id="SSF52540">
    <property type="entry name" value="P-loop containing nucleoside triphosphate hydrolases"/>
    <property type="match status" value="1"/>
</dbReference>
<organism evidence="1 2">
    <name type="scientific">Pectobacterium phage Possum</name>
    <dbReference type="NCBI Taxonomy" id="2686301"/>
    <lineage>
        <taxon>Viruses</taxon>
        <taxon>Duplodnaviria</taxon>
        <taxon>Heunggongvirae</taxon>
        <taxon>Uroviricota</taxon>
        <taxon>Caudoviricetes</taxon>
        <taxon>Schitoviridae</taxon>
        <taxon>Cbunavirus</taxon>
        <taxon>Cbunavirus possum</taxon>
    </lineage>
</organism>
<keyword evidence="2" id="KW-1185">Reference proteome</keyword>
<protein>
    <submittedName>
        <fullName evidence="1">Uncharacterized protein</fullName>
    </submittedName>
</protein>
<evidence type="ECO:0000313" key="2">
    <source>
        <dbReference type="Proteomes" id="UP000594462"/>
    </source>
</evidence>
<reference evidence="1 2" key="1">
    <citation type="submission" date="2019-12" db="EMBL/GenBank/DDBJ databases">
        <authorList>
            <person name="Shneider M.M."/>
            <person name="Evseev P.V."/>
            <person name="Lukianova A.A."/>
            <person name="Kabilov M.R."/>
            <person name="Miroshnikov K.A."/>
        </authorList>
    </citation>
    <scope>NUCLEOTIDE SEQUENCE [LARGE SCALE GENOMIC DNA]</scope>
</reference>
<name>A0A7T0LVV4_9CAUD</name>
<proteinExistence type="predicted"/>
<sequence length="164" mass="18767">MNNNNRVRNIIIHGPTGCGKNDNAEWLRQSLGCDVVVNLTGALPDMAELYSEHGIEARILFMTTPEHLNMLVGRHCYEVTVLLWKLEVHSILSFYWAMAQSRVIETALFDIETHHYETPYIRYYPDHKGGLGGWLVKVKDMVAAGEDLMVAVEQIRWLLKGKTR</sequence>
<accession>A0A7T0LVV4</accession>
<dbReference type="EMBL" id="MN812687">
    <property type="protein sequence ID" value="QPL10873.1"/>
    <property type="molecule type" value="Genomic_DNA"/>
</dbReference>
<dbReference type="InterPro" id="IPR027417">
    <property type="entry name" value="P-loop_NTPase"/>
</dbReference>
<evidence type="ECO:0000313" key="1">
    <source>
        <dbReference type="EMBL" id="QPL10873.1"/>
    </source>
</evidence>